<evidence type="ECO:0000313" key="2">
    <source>
        <dbReference type="EMBL" id="CAD6266936.1"/>
    </source>
</evidence>
<dbReference type="EMBL" id="CAJGYO010000014">
    <property type="protein sequence ID" value="CAD6266936.1"/>
    <property type="molecule type" value="Genomic_DNA"/>
</dbReference>
<protein>
    <submittedName>
        <fullName evidence="2">Uncharacterized protein</fullName>
    </submittedName>
</protein>
<organism evidence="2 3">
    <name type="scientific">Miscanthus lutarioriparius</name>
    <dbReference type="NCBI Taxonomy" id="422564"/>
    <lineage>
        <taxon>Eukaryota</taxon>
        <taxon>Viridiplantae</taxon>
        <taxon>Streptophyta</taxon>
        <taxon>Embryophyta</taxon>
        <taxon>Tracheophyta</taxon>
        <taxon>Spermatophyta</taxon>
        <taxon>Magnoliopsida</taxon>
        <taxon>Liliopsida</taxon>
        <taxon>Poales</taxon>
        <taxon>Poaceae</taxon>
        <taxon>PACMAD clade</taxon>
        <taxon>Panicoideae</taxon>
        <taxon>Andropogonodae</taxon>
        <taxon>Andropogoneae</taxon>
        <taxon>Saccharinae</taxon>
        <taxon>Miscanthus</taxon>
    </lineage>
</organism>
<sequence>MRDPCRRDLDPPPWPHPPWLTTRPQACAWSASQGRASSSSPPGRGEVGEKATRGARVGDWEALLENIWDDEVIVKFFGQLWAIDSPPPRNPRVRPSNPIQTSSTNSDGRLFWIRQDLVESRQISPEDCFPSYKRSGCRFWGYLLDVATGRIKVAYRDSSKIPKDRLHEMNKSLFVVSFEVEGAQATGPGPAGNDGNGGDDDDKKKDNNADDDEDDLLDDDDISKDQPTGSKHTTIDGEDARVIGSLKGELHIGAGYDISAAGLNLVGESSKTQQVTTLGGPSEDYSCVTPEMFRAYQTPKATQAQNTECPVVGNKFFQPISEESHHSKWEEFRKMAQSDNMIQDCSILLRRMELEDSESEGESAKFVMEQDDEVLSLGDLGKDSQAEQALMRDLVSQMKDVQSDASPDVVQVKKICAVTSLVK</sequence>
<feature type="compositionally biased region" description="Basic and acidic residues" evidence="1">
    <location>
        <begin position="1"/>
        <end position="10"/>
    </location>
</feature>
<proteinExistence type="predicted"/>
<feature type="compositionally biased region" description="Low complexity" evidence="1">
    <location>
        <begin position="19"/>
        <end position="44"/>
    </location>
</feature>
<feature type="region of interest" description="Disordered" evidence="1">
    <location>
        <begin position="183"/>
        <end position="236"/>
    </location>
</feature>
<comment type="caution">
    <text evidence="2">The sequence shown here is derived from an EMBL/GenBank/DDBJ whole genome shotgun (WGS) entry which is preliminary data.</text>
</comment>
<keyword evidence="3" id="KW-1185">Reference proteome</keyword>
<evidence type="ECO:0000256" key="1">
    <source>
        <dbReference type="SAM" id="MobiDB-lite"/>
    </source>
</evidence>
<name>A0A811RA93_9POAL</name>
<dbReference type="AlphaFoldDB" id="A0A811RA93"/>
<dbReference type="Proteomes" id="UP000604825">
    <property type="component" value="Unassembled WGS sequence"/>
</dbReference>
<feature type="compositionally biased region" description="Acidic residues" evidence="1">
    <location>
        <begin position="209"/>
        <end position="222"/>
    </location>
</feature>
<evidence type="ECO:0000313" key="3">
    <source>
        <dbReference type="Proteomes" id="UP000604825"/>
    </source>
</evidence>
<gene>
    <name evidence="2" type="ORF">NCGR_LOCUS50241</name>
</gene>
<reference evidence="2" key="1">
    <citation type="submission" date="2020-10" db="EMBL/GenBank/DDBJ databases">
        <authorList>
            <person name="Han B."/>
            <person name="Lu T."/>
            <person name="Zhao Q."/>
            <person name="Huang X."/>
            <person name="Zhao Y."/>
        </authorList>
    </citation>
    <scope>NUCLEOTIDE SEQUENCE</scope>
</reference>
<accession>A0A811RA93</accession>
<feature type="region of interest" description="Disordered" evidence="1">
    <location>
        <begin position="1"/>
        <end position="52"/>
    </location>
</feature>